<name>A0A2R6R0Y6_9APHY</name>
<dbReference type="Proteomes" id="UP000186601">
    <property type="component" value="Unassembled WGS sequence"/>
</dbReference>
<organism evidence="1 2">
    <name type="scientific">Hermanssonia centrifuga</name>
    <dbReference type="NCBI Taxonomy" id="98765"/>
    <lineage>
        <taxon>Eukaryota</taxon>
        <taxon>Fungi</taxon>
        <taxon>Dikarya</taxon>
        <taxon>Basidiomycota</taxon>
        <taxon>Agaricomycotina</taxon>
        <taxon>Agaricomycetes</taxon>
        <taxon>Polyporales</taxon>
        <taxon>Meruliaceae</taxon>
        <taxon>Hermanssonia</taxon>
    </lineage>
</organism>
<protein>
    <submittedName>
        <fullName evidence="1">Uncharacterized protein</fullName>
    </submittedName>
</protein>
<dbReference type="EMBL" id="MLYV02000285">
    <property type="protein sequence ID" value="PSS18914.1"/>
    <property type="molecule type" value="Genomic_DNA"/>
</dbReference>
<comment type="caution">
    <text evidence="1">The sequence shown here is derived from an EMBL/GenBank/DDBJ whole genome shotgun (WGS) entry which is preliminary data.</text>
</comment>
<reference evidence="1 2" key="1">
    <citation type="submission" date="2018-02" db="EMBL/GenBank/DDBJ databases">
        <title>Genome sequence of the basidiomycete white-rot fungus Phlebia centrifuga.</title>
        <authorList>
            <person name="Granchi Z."/>
            <person name="Peng M."/>
            <person name="de Vries R.P."/>
            <person name="Hilden K."/>
            <person name="Makela M.R."/>
            <person name="Grigoriev I."/>
            <person name="Riley R."/>
        </authorList>
    </citation>
    <scope>NUCLEOTIDE SEQUENCE [LARGE SCALE GENOMIC DNA]</scope>
    <source>
        <strain evidence="1 2">FBCC195</strain>
    </source>
</reference>
<evidence type="ECO:0000313" key="1">
    <source>
        <dbReference type="EMBL" id="PSS18914.1"/>
    </source>
</evidence>
<evidence type="ECO:0000313" key="2">
    <source>
        <dbReference type="Proteomes" id="UP000186601"/>
    </source>
</evidence>
<keyword evidence="2" id="KW-1185">Reference proteome</keyword>
<dbReference type="AlphaFoldDB" id="A0A2R6R0Y6"/>
<dbReference type="STRING" id="98765.A0A2R6R0Y6"/>
<proteinExistence type="predicted"/>
<gene>
    <name evidence="1" type="ORF">PHLCEN_2v3174</name>
</gene>
<accession>A0A2R6R0Y6</accession>
<sequence length="169" mass="19135">MGSHPVVYARESWPVVSTPLGGAPEVPVQFFLKHFLPPLSPRVDIAKIVSSLKRRGKKGHRAITDQGRWRRFATDPKLRNDPDRIVFAPLKQIAKAILNEGSMRHAVQVLDYRHNPSPSVLHCRTRASRSDMYLVPKTCSRTDPDLRWMDVTVPGEYAKGDSDDDKKKV</sequence>